<name>A0A3M8HDB0_9BACI</name>
<feature type="domain" description="Antitoxin SocA-like Panacea" evidence="1">
    <location>
        <begin position="28"/>
        <end position="119"/>
    </location>
</feature>
<sequence>MADVRDVAKYFISLSTETTKFAITPLKLQKLLYYAQGYYLRETSNPLFNDDLLAWDHGPVNRTIYDEYKRHGYYTIPREPFDDSLLTEKEKEIIKNVWYEYGDLDGKTLEELTHQEDPWLFTKKNQVIEKELIKKFFSEQVEHALVR</sequence>
<dbReference type="EMBL" id="RHLQ01000009">
    <property type="protein sequence ID" value="RND00259.1"/>
    <property type="molecule type" value="Genomic_DNA"/>
</dbReference>
<evidence type="ECO:0000259" key="1">
    <source>
        <dbReference type="Pfam" id="PF13274"/>
    </source>
</evidence>
<evidence type="ECO:0000313" key="3">
    <source>
        <dbReference type="Proteomes" id="UP000279909"/>
    </source>
</evidence>
<protein>
    <submittedName>
        <fullName evidence="2">DUF4065 domain-containing protein</fullName>
    </submittedName>
</protein>
<dbReference type="OrthoDB" id="9799173at2"/>
<keyword evidence="3" id="KW-1185">Reference proteome</keyword>
<reference evidence="2 3" key="1">
    <citation type="journal article" date="2014" name="Int. J. Syst. Evol. Microbiol.">
        <title>Lysinibacillus halotolerans sp. nov., isolated from saline-alkaline soil.</title>
        <authorList>
            <person name="Kong D."/>
            <person name="Wang Y."/>
            <person name="Zhao B."/>
            <person name="Li Y."/>
            <person name="Song J."/>
            <person name="Zhai Y."/>
            <person name="Zhang C."/>
            <person name="Wang H."/>
            <person name="Chen X."/>
            <person name="Zhao B."/>
            <person name="Ruan Z."/>
        </authorList>
    </citation>
    <scope>NUCLEOTIDE SEQUENCE [LARGE SCALE GENOMIC DNA]</scope>
    <source>
        <strain evidence="2 3">MCCC 1A12703</strain>
    </source>
</reference>
<accession>A0A3M8HDB0</accession>
<organism evidence="2 3">
    <name type="scientific">Lysinibacillus halotolerans</name>
    <dbReference type="NCBI Taxonomy" id="1368476"/>
    <lineage>
        <taxon>Bacteria</taxon>
        <taxon>Bacillati</taxon>
        <taxon>Bacillota</taxon>
        <taxon>Bacilli</taxon>
        <taxon>Bacillales</taxon>
        <taxon>Bacillaceae</taxon>
        <taxon>Lysinibacillus</taxon>
    </lineage>
</organism>
<dbReference type="RefSeq" id="WP_122971324.1">
    <property type="nucleotide sequence ID" value="NZ_RHLQ01000009.1"/>
</dbReference>
<proteinExistence type="predicted"/>
<gene>
    <name evidence="2" type="ORF">EC501_05655</name>
</gene>
<dbReference type="Proteomes" id="UP000279909">
    <property type="component" value="Unassembled WGS sequence"/>
</dbReference>
<comment type="caution">
    <text evidence="2">The sequence shown here is derived from an EMBL/GenBank/DDBJ whole genome shotgun (WGS) entry which is preliminary data.</text>
</comment>
<evidence type="ECO:0000313" key="2">
    <source>
        <dbReference type="EMBL" id="RND00259.1"/>
    </source>
</evidence>
<dbReference type="InterPro" id="IPR025272">
    <property type="entry name" value="SocA_Panacea"/>
</dbReference>
<dbReference type="Pfam" id="PF13274">
    <property type="entry name" value="SocA_Panacea"/>
    <property type="match status" value="1"/>
</dbReference>
<dbReference type="AlphaFoldDB" id="A0A3M8HDB0"/>